<feature type="transmembrane region" description="Helical" evidence="2">
    <location>
        <begin position="252"/>
        <end position="272"/>
    </location>
</feature>
<sequence length="358" mass="36625">MSRSCPPHPLPLTTPFPVPASCTATLHLTTYNATTTLTTSPPPGARFSSTILVPSVYPTTDLSAYGLVAGLATAPASPPPPGGGAGRDPACYPERYAELRAAAAWSLDRGDKENNDAGCGRLPAFYSPGVCPSSWSRVNEVVVEPAGAEEEEEEEEEEAETRATCCPAGFTVPPADAAAAGANYYCESVVSAETSAYDAGAGGWTGVTAGTVRAAGVEVRWRAGDVAGLYGGGMAGGGGGGGALSAGAKAGIGLGIGLGGMGLGVGLVGLWLRRRTGRRVGRRGKKGKGKEAEVDEKGWARSADGVGELDAGETGSRMELPVEERKVELDGEGKTLTETGARAKDRWEVRQEVVAELE</sequence>
<protein>
    <submittedName>
        <fullName evidence="3">Uncharacterized protein</fullName>
    </submittedName>
</protein>
<evidence type="ECO:0000313" key="4">
    <source>
        <dbReference type="Proteomes" id="UP001174691"/>
    </source>
</evidence>
<organism evidence="3 4">
    <name type="scientific">Coniochaeta hoffmannii</name>
    <dbReference type="NCBI Taxonomy" id="91930"/>
    <lineage>
        <taxon>Eukaryota</taxon>
        <taxon>Fungi</taxon>
        <taxon>Dikarya</taxon>
        <taxon>Ascomycota</taxon>
        <taxon>Pezizomycotina</taxon>
        <taxon>Sordariomycetes</taxon>
        <taxon>Sordariomycetidae</taxon>
        <taxon>Coniochaetales</taxon>
        <taxon>Coniochaetaceae</taxon>
        <taxon>Coniochaeta</taxon>
    </lineage>
</organism>
<evidence type="ECO:0000256" key="1">
    <source>
        <dbReference type="SAM" id="MobiDB-lite"/>
    </source>
</evidence>
<name>A0AA38VB81_9PEZI</name>
<keyword evidence="2" id="KW-0472">Membrane</keyword>
<dbReference type="EMBL" id="JANBVN010000242">
    <property type="protein sequence ID" value="KAJ9131214.1"/>
    <property type="molecule type" value="Genomic_DNA"/>
</dbReference>
<feature type="compositionally biased region" description="Basic and acidic residues" evidence="1">
    <location>
        <begin position="320"/>
        <end position="340"/>
    </location>
</feature>
<keyword evidence="4" id="KW-1185">Reference proteome</keyword>
<evidence type="ECO:0000313" key="3">
    <source>
        <dbReference type="EMBL" id="KAJ9131214.1"/>
    </source>
</evidence>
<accession>A0AA38VB81</accession>
<reference evidence="3" key="1">
    <citation type="submission" date="2022-07" db="EMBL/GenBank/DDBJ databases">
        <title>Fungi with potential for degradation of polypropylene.</title>
        <authorList>
            <person name="Gostincar C."/>
        </authorList>
    </citation>
    <scope>NUCLEOTIDE SEQUENCE</scope>
    <source>
        <strain evidence="3">EXF-13287</strain>
    </source>
</reference>
<evidence type="ECO:0000256" key="2">
    <source>
        <dbReference type="SAM" id="Phobius"/>
    </source>
</evidence>
<feature type="region of interest" description="Disordered" evidence="1">
    <location>
        <begin position="281"/>
        <end position="340"/>
    </location>
</feature>
<gene>
    <name evidence="3" type="ORF">NKR19_g9601</name>
</gene>
<keyword evidence="2" id="KW-1133">Transmembrane helix</keyword>
<feature type="compositionally biased region" description="Basic and acidic residues" evidence="1">
    <location>
        <begin position="289"/>
        <end position="299"/>
    </location>
</feature>
<dbReference type="AlphaFoldDB" id="A0AA38VB81"/>
<proteinExistence type="predicted"/>
<comment type="caution">
    <text evidence="3">The sequence shown here is derived from an EMBL/GenBank/DDBJ whole genome shotgun (WGS) entry which is preliminary data.</text>
</comment>
<keyword evidence="2" id="KW-0812">Transmembrane</keyword>
<dbReference type="Proteomes" id="UP001174691">
    <property type="component" value="Unassembled WGS sequence"/>
</dbReference>